<keyword evidence="5" id="KW-0677">Repeat</keyword>
<evidence type="ECO:0000256" key="9">
    <source>
        <dbReference type="PROSITE-ProRule" id="PRU00723"/>
    </source>
</evidence>
<feature type="compositionally biased region" description="Low complexity" evidence="11">
    <location>
        <begin position="1105"/>
        <end position="1116"/>
    </location>
</feature>
<dbReference type="InterPro" id="IPR036397">
    <property type="entry name" value="RNaseH_sf"/>
</dbReference>
<feature type="compositionally biased region" description="Low complexity" evidence="11">
    <location>
        <begin position="1441"/>
        <end position="1460"/>
    </location>
</feature>
<evidence type="ECO:0000256" key="8">
    <source>
        <dbReference type="ARBA" id="ARBA00022833"/>
    </source>
</evidence>
<feature type="region of interest" description="Disordered" evidence="11">
    <location>
        <begin position="1105"/>
        <end position="1134"/>
    </location>
</feature>
<gene>
    <name evidence="15" type="primary">g485</name>
    <name evidence="15" type="ORF">C2E20_0485</name>
</gene>
<feature type="zinc finger region" description="C3H1-type" evidence="9">
    <location>
        <begin position="2084"/>
        <end position="2110"/>
    </location>
</feature>
<feature type="region of interest" description="Disordered" evidence="11">
    <location>
        <begin position="1387"/>
        <end position="1472"/>
    </location>
</feature>
<dbReference type="PROSITE" id="PS50103">
    <property type="entry name" value="ZF_C3H1"/>
    <property type="match status" value="1"/>
</dbReference>
<dbReference type="SUPFAM" id="SSF57850">
    <property type="entry name" value="RING/U-box"/>
    <property type="match status" value="1"/>
</dbReference>
<feature type="compositionally biased region" description="Basic and acidic residues" evidence="11">
    <location>
        <begin position="829"/>
        <end position="844"/>
    </location>
</feature>
<evidence type="ECO:0000313" key="16">
    <source>
        <dbReference type="Proteomes" id="UP000239649"/>
    </source>
</evidence>
<feature type="region of interest" description="Disordered" evidence="11">
    <location>
        <begin position="800"/>
        <end position="872"/>
    </location>
</feature>
<dbReference type="PROSITE" id="PS51873">
    <property type="entry name" value="TRIAD"/>
    <property type="match status" value="1"/>
</dbReference>
<evidence type="ECO:0000256" key="1">
    <source>
        <dbReference type="ARBA" id="ARBA00001798"/>
    </source>
</evidence>
<evidence type="ECO:0000256" key="10">
    <source>
        <dbReference type="SAM" id="Coils"/>
    </source>
</evidence>
<keyword evidence="12" id="KW-0472">Membrane</keyword>
<evidence type="ECO:0000313" key="15">
    <source>
        <dbReference type="EMBL" id="PSC76100.1"/>
    </source>
</evidence>
<proteinExistence type="predicted"/>
<evidence type="ECO:0000256" key="3">
    <source>
        <dbReference type="ARBA" id="ARBA00022679"/>
    </source>
</evidence>
<organism evidence="15 16">
    <name type="scientific">Micractinium conductrix</name>
    <dbReference type="NCBI Taxonomy" id="554055"/>
    <lineage>
        <taxon>Eukaryota</taxon>
        <taxon>Viridiplantae</taxon>
        <taxon>Chlorophyta</taxon>
        <taxon>core chlorophytes</taxon>
        <taxon>Trebouxiophyceae</taxon>
        <taxon>Chlorellales</taxon>
        <taxon>Chlorellaceae</taxon>
        <taxon>Chlorella clade</taxon>
        <taxon>Micractinium</taxon>
    </lineage>
</organism>
<dbReference type="Proteomes" id="UP000239649">
    <property type="component" value="Unassembled WGS sequence"/>
</dbReference>
<dbReference type="GO" id="GO:0003676">
    <property type="term" value="F:nucleic acid binding"/>
    <property type="evidence" value="ECO:0007669"/>
    <property type="project" value="InterPro"/>
</dbReference>
<feature type="domain" description="RING-type" evidence="14">
    <location>
        <begin position="1811"/>
        <end position="2027"/>
    </location>
</feature>
<feature type="region of interest" description="Disordered" evidence="11">
    <location>
        <begin position="421"/>
        <end position="441"/>
    </location>
</feature>
<dbReference type="SUPFAM" id="SSF90229">
    <property type="entry name" value="CCCH zinc finger"/>
    <property type="match status" value="1"/>
</dbReference>
<evidence type="ECO:0000256" key="11">
    <source>
        <dbReference type="SAM" id="MobiDB-lite"/>
    </source>
</evidence>
<keyword evidence="4 9" id="KW-0479">Metal-binding</keyword>
<comment type="caution">
    <text evidence="15">The sequence shown here is derived from an EMBL/GenBank/DDBJ whole genome shotgun (WGS) entry which is preliminary data.</text>
</comment>
<keyword evidence="7" id="KW-0833">Ubl conjugation pathway</keyword>
<dbReference type="PANTHER" id="PTHR11685">
    <property type="entry name" value="RBR FAMILY RING FINGER AND IBR DOMAIN-CONTAINING"/>
    <property type="match status" value="1"/>
</dbReference>
<dbReference type="Gene3D" id="1.20.120.1750">
    <property type="match status" value="1"/>
</dbReference>
<evidence type="ECO:0000256" key="4">
    <source>
        <dbReference type="ARBA" id="ARBA00022723"/>
    </source>
</evidence>
<keyword evidence="12" id="KW-0812">Transmembrane</keyword>
<keyword evidence="8 9" id="KW-0862">Zinc</keyword>
<feature type="coiled-coil region" evidence="10">
    <location>
        <begin position="1239"/>
        <end position="1266"/>
    </location>
</feature>
<dbReference type="InterPro" id="IPR036855">
    <property type="entry name" value="Znf_CCCH_sf"/>
</dbReference>
<reference evidence="15 16" key="1">
    <citation type="journal article" date="2018" name="Plant J.">
        <title>Genome sequences of Chlorella sorokiniana UTEX 1602 and Micractinium conductrix SAG 241.80: implications to maltose excretion by a green alga.</title>
        <authorList>
            <person name="Arriola M.B."/>
            <person name="Velmurugan N."/>
            <person name="Zhang Y."/>
            <person name="Plunkett M.H."/>
            <person name="Hondzo H."/>
            <person name="Barney B.M."/>
        </authorList>
    </citation>
    <scope>NUCLEOTIDE SEQUENCE [LARGE SCALE GENOMIC DNA]</scope>
    <source>
        <strain evidence="15 16">SAG 241.80</strain>
    </source>
</reference>
<dbReference type="GO" id="GO:0061630">
    <property type="term" value="F:ubiquitin protein ligase activity"/>
    <property type="evidence" value="ECO:0007669"/>
    <property type="project" value="UniProtKB-EC"/>
</dbReference>
<dbReference type="Pfam" id="PF01485">
    <property type="entry name" value="IBR"/>
    <property type="match status" value="1"/>
</dbReference>
<name>A0A2P6VPU4_9CHLO</name>
<keyword evidence="16" id="KW-1185">Reference proteome</keyword>
<sequence>MQALPQHGKHQQPHGAAAALAAVAVLGTAAAAAVLPREAECAAAAPVPPPFLPGSPPAPPQQRGWLPGWLTAGLPFGGGSKEEASDMERQYVDAIHQDPRVAVVLAFALPLLSLSFGYAPPPGTLAAAAAAVEPCLDDLRPWEVAVLLWGAGRLGYTPAPSLLAALQARVAGILRALPGSPEGFTPQEAAMAAWALSALQAQTPELWAAAVGYVAACPPAALDEVALLHLWQAAMFADRTAITSAAPGAAAGSTAAHVPRMRSASDEARATLAAGGCPLPLITRAEQVYRAASRQPGFDGPQLIELTMLRMLVTIYQELGTSVAYQPFFEDLGLVDLQHARQLLADPYLLEKFKSDVADKRSRQNAFTRTLVDVSRTLRSLGLHHVVQAPVEDGLVHVDVALPDYRIAFFLETPARPAAAAASGARGGGGDGGSAGSRHGTLASLDAEGTMLSGYMANETPGTKAAKLRMLQQRGWVVLPLRWTDNIGGEAEKRRLLLEQLDAAGQQQLMRGRVSSMLHGAMRTAEESKLGGERYARRLGRAVMSKRPAAGRDGDAGPDVKLPTATPVWLHASEDDKYLLLEDPETGDVLMPLIYLKAIFQANYSRKLAAMKHRQVTAPANSPLAEKSGLLYWQWAFEAPLSVKAIVRKELGEDNTPQGHLRLVLVPIVYNALAVREDMHALPLFRALHKALRRSSYWPLLVPPAGSAFEELEAEAEAAESGAAAAEGAPGQQRAQQAPLFAGPTTLEASATKYMTLFSSTDEVDQLKRARTTGGMLQHDGPTVKAAIQRMCSASQPVDASCAASQGGDSTNDACDPAEGGAAAAGVEPRSRRAAEGQREEPARRRSSTPAAARDGGHGPAGGAGAPKAAGPAAHRLDSLPMLPVRRPFGVGAGGGDPLAGMRSQLGAAEAQPARAGDAQHLLLAQMRHMLQQELLPLQQQVEVLSEEVNNLKRAVLSRLPPLAGKAGEPSASLPPTWPVINQQKADEVAQQLEEVHRELAAVTADADLRAMLQQQLGMQTSSRRQQEQNSLNMVLDQFSSGPLRGLREVLPPPGGGAPLTRTGVGGGRPPCPMPRKTNNSQPSRQQQPSVDTLAAAAGVLAQTANGTVLGGPPRDAGGRGGTGRGGVPSDINDILQNGDGLNWSQLLSDLGTGGLDAALQALTQQQSQQHGGGRQPHQQHQQQQQHGRASTAPGSGGRGGGGHDDMGTLDDSAQAALAAEQHKVARLQAAQAAGAQALQAEQGEREAAEARADELGTEVVRLSSELEQLWRHTLKEQAASAAAMQHAAALAAQHATPMVAALTVQARTAEASLAAQQQENARLQQQLAASQAAMQSLEERFKASQAAAQGLRQQLAEEAWRAERGIQHEEQTAYEDAYGWEWGADGSGGVAAAAEEAQEEEGPLPAEVAEAAAPAAAAAESATGGQEAQHERQASGADIAPAGTPARAAGATAAEEPAALPTPPQAPEGGGQLNAAAAVFVPRCAALAALPMDPSLEGFDVNSRSAECRAHGQVSAPDHRMDAGTSTLRLGWRPGLLRRPMAVDTDTIAAVQAALEAAELVRQDLELACDLQRHEFFGSDDEGASLGSSFADESLLSEVQAAELEVAQLTQHLQLLKDAQLAQELHVELLSAAVQQARDHSLAATIGDCRDEGPSAAAVASLAETLPECSPDNTICLRLHYAAEMKAEEPGEAGCGALITSPAGDEMWRGSELLSSATHQEALLIALCLGLKSAAALGLGSGGTLVLLGPSTKLVQTLQARSAHSSTVGALVDEVGQLLDASFAHWREETRGGEAAEQAQQLARAALWPSASKQPASAAARPEAEDLVAGSDKQQCENAWRSCQRPASMSSAGACTASAAAACLGCDTSIADAECELLLSAENSDTLKQVMAEASIPEQARFYCPNRRCSAPFPLDREPQPDTPSFCPACDSKICTHCRVVWHKGFRCAEYQALPSTDRQPEDLALLQEAARRQWQRCAQCKHMIELGEGCRHITCRCGYEFCFSCGAPWEKVPGQRSHQTCKCDLFVPPPEEPAAARGQEEGEGLPVPVGLNAFMRALMPAVQQDTADRPPADVPGHVRPVYKTRLCNFYSTAGGCTRRHCWFAHGAGELRMPRAGGSVPAPPGYEPLHSNDGYYQYFDSPVGSDSDGAAISRAPRALPLHKRDAMPPRGRAQPPKKQPLKSTKAVVALCIVGLPIAFAAFLVGVAGVLVLMDEPDRTKWYSQTPAADLWRSLIQKNPFYATICVNGGLVTMLFLGTRLWDHRKAVAAEAALQKRVKARKAQ</sequence>
<keyword evidence="12" id="KW-1133">Transmembrane helix</keyword>
<dbReference type="GO" id="GO:0016567">
    <property type="term" value="P:protein ubiquitination"/>
    <property type="evidence" value="ECO:0007669"/>
    <property type="project" value="InterPro"/>
</dbReference>
<dbReference type="EC" id="2.3.2.31" evidence="2"/>
<evidence type="ECO:0000259" key="13">
    <source>
        <dbReference type="PROSITE" id="PS50103"/>
    </source>
</evidence>
<dbReference type="SMART" id="SM00647">
    <property type="entry name" value="IBR"/>
    <property type="match status" value="2"/>
</dbReference>
<keyword evidence="10" id="KW-0175">Coiled coil</keyword>
<keyword evidence="3" id="KW-0808">Transferase</keyword>
<dbReference type="OrthoDB" id="513674at2759"/>
<dbReference type="EMBL" id="LHPF02000001">
    <property type="protein sequence ID" value="PSC76100.1"/>
    <property type="molecule type" value="Genomic_DNA"/>
</dbReference>
<feature type="region of interest" description="Disordered" evidence="11">
    <location>
        <begin position="1052"/>
        <end position="1091"/>
    </location>
</feature>
<feature type="transmembrane region" description="Helical" evidence="12">
    <location>
        <begin position="2188"/>
        <end position="2214"/>
    </location>
</feature>
<feature type="compositionally biased region" description="Low complexity" evidence="11">
    <location>
        <begin position="1081"/>
        <end position="1091"/>
    </location>
</feature>
<feature type="compositionally biased region" description="Low complexity" evidence="11">
    <location>
        <begin position="1404"/>
        <end position="1428"/>
    </location>
</feature>
<accession>A0A2P6VPU4</accession>
<dbReference type="Gene3D" id="3.30.420.10">
    <property type="entry name" value="Ribonuclease H-like superfamily/Ribonuclease H"/>
    <property type="match status" value="1"/>
</dbReference>
<dbReference type="InterPro" id="IPR031127">
    <property type="entry name" value="E3_UB_ligase_RBR"/>
</dbReference>
<evidence type="ECO:0000256" key="7">
    <source>
        <dbReference type="ARBA" id="ARBA00022786"/>
    </source>
</evidence>
<dbReference type="Pfam" id="PF22191">
    <property type="entry name" value="IBR_1"/>
    <property type="match status" value="1"/>
</dbReference>
<evidence type="ECO:0000256" key="5">
    <source>
        <dbReference type="ARBA" id="ARBA00022737"/>
    </source>
</evidence>
<dbReference type="Gene3D" id="4.10.1000.10">
    <property type="entry name" value="Zinc finger, CCCH-type"/>
    <property type="match status" value="1"/>
</dbReference>
<dbReference type="CDD" id="cd22582">
    <property type="entry name" value="BRcat_RBR_unk"/>
    <property type="match status" value="1"/>
</dbReference>
<evidence type="ECO:0000256" key="6">
    <source>
        <dbReference type="ARBA" id="ARBA00022771"/>
    </source>
</evidence>
<protein>
    <recommendedName>
        <fullName evidence="2">RBR-type E3 ubiquitin transferase</fullName>
        <ecNumber evidence="2">2.3.2.31</ecNumber>
    </recommendedName>
</protein>
<dbReference type="InterPro" id="IPR000571">
    <property type="entry name" value="Znf_CCCH"/>
</dbReference>
<dbReference type="GO" id="GO:0008270">
    <property type="term" value="F:zinc ion binding"/>
    <property type="evidence" value="ECO:0007669"/>
    <property type="project" value="UniProtKB-KW"/>
</dbReference>
<feature type="compositionally biased region" description="Gly residues" evidence="11">
    <location>
        <begin position="425"/>
        <end position="435"/>
    </location>
</feature>
<feature type="region of interest" description="Disordered" evidence="11">
    <location>
        <begin position="2162"/>
        <end position="2181"/>
    </location>
</feature>
<dbReference type="InterPro" id="IPR002867">
    <property type="entry name" value="IBR_dom"/>
</dbReference>
<dbReference type="GO" id="GO:0016874">
    <property type="term" value="F:ligase activity"/>
    <property type="evidence" value="ECO:0007669"/>
    <property type="project" value="UniProtKB-KW"/>
</dbReference>
<dbReference type="InterPro" id="IPR044066">
    <property type="entry name" value="TRIAD_supradom"/>
</dbReference>
<evidence type="ECO:0000256" key="12">
    <source>
        <dbReference type="SAM" id="Phobius"/>
    </source>
</evidence>
<feature type="compositionally biased region" description="Polar residues" evidence="11">
    <location>
        <begin position="800"/>
        <end position="813"/>
    </location>
</feature>
<comment type="catalytic activity">
    <reaction evidence="1">
        <text>[E2 ubiquitin-conjugating enzyme]-S-ubiquitinyl-L-cysteine + [acceptor protein]-L-lysine = [E2 ubiquitin-conjugating enzyme]-L-cysteine + [acceptor protein]-N(6)-ubiquitinyl-L-lysine.</text>
        <dbReference type="EC" id="2.3.2.31"/>
    </reaction>
</comment>
<feature type="domain" description="C3H1-type" evidence="13">
    <location>
        <begin position="2084"/>
        <end position="2110"/>
    </location>
</feature>
<keyword evidence="6 9" id="KW-0863">Zinc-finger</keyword>
<dbReference type="CDD" id="cd22584">
    <property type="entry name" value="Rcat_RBR_unk"/>
    <property type="match status" value="1"/>
</dbReference>
<evidence type="ECO:0000256" key="2">
    <source>
        <dbReference type="ARBA" id="ARBA00012251"/>
    </source>
</evidence>
<feature type="coiled-coil region" evidence="10">
    <location>
        <begin position="1300"/>
        <end position="1355"/>
    </location>
</feature>
<evidence type="ECO:0000259" key="14">
    <source>
        <dbReference type="PROSITE" id="PS51873"/>
    </source>
</evidence>
<feature type="compositionally biased region" description="Low complexity" evidence="11">
    <location>
        <begin position="1164"/>
        <end position="1191"/>
    </location>
</feature>
<feature type="region of interest" description="Disordered" evidence="11">
    <location>
        <begin position="1164"/>
        <end position="1210"/>
    </location>
</feature>
<dbReference type="STRING" id="554055.A0A2P6VPU4"/>